<name>A0AAW8TNZ9_9ENTE</name>
<dbReference type="InterPro" id="IPR010499">
    <property type="entry name" value="AraC_E-bd"/>
</dbReference>
<dbReference type="EMBL" id="JARPYT010000014">
    <property type="protein sequence ID" value="MDT2637795.1"/>
    <property type="molecule type" value="Genomic_DNA"/>
</dbReference>
<feature type="domain" description="AraC effector-binding" evidence="1">
    <location>
        <begin position="2"/>
        <end position="157"/>
    </location>
</feature>
<dbReference type="Proteomes" id="UP001245561">
    <property type="component" value="Unassembled WGS sequence"/>
</dbReference>
<dbReference type="InterPro" id="IPR011256">
    <property type="entry name" value="Reg_factor_effector_dom_sf"/>
</dbReference>
<dbReference type="SUPFAM" id="SSF55136">
    <property type="entry name" value="Probable bacterial effector-binding domain"/>
    <property type="match status" value="1"/>
</dbReference>
<proteinExistence type="predicted"/>
<dbReference type="Gene3D" id="3.20.80.10">
    <property type="entry name" value="Regulatory factor, effector binding domain"/>
    <property type="match status" value="1"/>
</dbReference>
<dbReference type="GeneID" id="86910593"/>
<comment type="caution">
    <text evidence="2">The sequence shown here is derived from an EMBL/GenBank/DDBJ whole genome shotgun (WGS) entry which is preliminary data.</text>
</comment>
<accession>A0AAW8TNZ9</accession>
<dbReference type="RefSeq" id="WP_137604158.1">
    <property type="nucleotide sequence ID" value="NZ_JARPYS010000020.1"/>
</dbReference>
<reference evidence="2" key="1">
    <citation type="submission" date="2023-03" db="EMBL/GenBank/DDBJ databases">
        <authorList>
            <person name="Shen W."/>
            <person name="Cai J."/>
        </authorList>
    </citation>
    <scope>NUCLEOTIDE SEQUENCE</scope>
    <source>
        <strain evidence="2">P55-2</strain>
    </source>
</reference>
<evidence type="ECO:0000313" key="2">
    <source>
        <dbReference type="EMBL" id="MDT2637795.1"/>
    </source>
</evidence>
<dbReference type="InterPro" id="IPR029442">
    <property type="entry name" value="GyrI-like"/>
</dbReference>
<dbReference type="SMART" id="SM00871">
    <property type="entry name" value="AraC_E_bind"/>
    <property type="match status" value="1"/>
</dbReference>
<protein>
    <submittedName>
        <fullName evidence="2">GyrI-like domain-containing protein</fullName>
    </submittedName>
</protein>
<dbReference type="Pfam" id="PF06445">
    <property type="entry name" value="GyrI-like"/>
    <property type="match status" value="1"/>
</dbReference>
<gene>
    <name evidence="2" type="ORF">P7D36_09850</name>
</gene>
<evidence type="ECO:0000259" key="1">
    <source>
        <dbReference type="SMART" id="SM00871"/>
    </source>
</evidence>
<sequence>MTNYEIKTFNETVITGYAAVLPLPTIKNISEVSEKKSHHFLSLATSGKFPALMAESTDKIGYALSEAKEDYLEYFAGANTTTNDPKAEERILPAGEYIVLKATGGPSRQLFDQLIRTFFGEIVPENPDLYKEDTFVVEALLNGNPKDAEVELRIPLNN</sequence>
<organism evidence="2 3">
    <name type="scientific">Enterococcus dongliensis</name>
    <dbReference type="NCBI Taxonomy" id="2559925"/>
    <lineage>
        <taxon>Bacteria</taxon>
        <taxon>Bacillati</taxon>
        <taxon>Bacillota</taxon>
        <taxon>Bacilli</taxon>
        <taxon>Lactobacillales</taxon>
        <taxon>Enterococcaceae</taxon>
        <taxon>Enterococcus</taxon>
    </lineage>
</organism>
<dbReference type="AlphaFoldDB" id="A0AAW8TNZ9"/>
<evidence type="ECO:0000313" key="3">
    <source>
        <dbReference type="Proteomes" id="UP001245561"/>
    </source>
</evidence>